<comment type="subcellular location">
    <subcellularLocation>
        <location evidence="1">Cytoplasm</location>
        <location evidence="1">Cytoskeleton</location>
    </subcellularLocation>
</comment>
<keyword evidence="5" id="KW-0206">Cytoskeleton</keyword>
<comment type="similarity">
    <text evidence="2">Belongs to the KIF-binding protein family.</text>
</comment>
<dbReference type="EMBL" id="HBIA01016669">
    <property type="protein sequence ID" value="CAE0236500.1"/>
    <property type="molecule type" value="Transcribed_RNA"/>
</dbReference>
<dbReference type="GO" id="GO:0005856">
    <property type="term" value="C:cytoskeleton"/>
    <property type="evidence" value="ECO:0007669"/>
    <property type="project" value="UniProtKB-SubCell"/>
</dbReference>
<evidence type="ECO:0000256" key="4">
    <source>
        <dbReference type="ARBA" id="ARBA00022490"/>
    </source>
</evidence>
<dbReference type="SUPFAM" id="SSF48452">
    <property type="entry name" value="TPR-like"/>
    <property type="match status" value="1"/>
</dbReference>
<keyword evidence="4" id="KW-0963">Cytoplasm</keyword>
<name>A0A7S3CST0_9SPIT</name>
<reference evidence="6" key="1">
    <citation type="submission" date="2021-01" db="EMBL/GenBank/DDBJ databases">
        <authorList>
            <person name="Corre E."/>
            <person name="Pelletier E."/>
            <person name="Niang G."/>
            <person name="Scheremetjew M."/>
            <person name="Finn R."/>
            <person name="Kale V."/>
            <person name="Holt S."/>
            <person name="Cochrane G."/>
            <person name="Meng A."/>
            <person name="Brown T."/>
            <person name="Cohen L."/>
        </authorList>
    </citation>
    <scope>NUCLEOTIDE SEQUENCE</scope>
    <source>
        <strain evidence="6">Ras09</strain>
    </source>
</reference>
<organism evidence="6">
    <name type="scientific">Strombidium rassoulzadegani</name>
    <dbReference type="NCBI Taxonomy" id="1082188"/>
    <lineage>
        <taxon>Eukaryota</taxon>
        <taxon>Sar</taxon>
        <taxon>Alveolata</taxon>
        <taxon>Ciliophora</taxon>
        <taxon>Intramacronucleata</taxon>
        <taxon>Spirotrichea</taxon>
        <taxon>Oligotrichia</taxon>
        <taxon>Strombidiidae</taxon>
        <taxon>Strombidium</taxon>
    </lineage>
</organism>
<evidence type="ECO:0000256" key="3">
    <source>
        <dbReference type="ARBA" id="ARBA00016840"/>
    </source>
</evidence>
<evidence type="ECO:0000256" key="2">
    <source>
        <dbReference type="ARBA" id="ARBA00010305"/>
    </source>
</evidence>
<dbReference type="AlphaFoldDB" id="A0A7S3CST0"/>
<evidence type="ECO:0000256" key="5">
    <source>
        <dbReference type="ARBA" id="ARBA00023212"/>
    </source>
</evidence>
<dbReference type="InterPro" id="IPR011990">
    <property type="entry name" value="TPR-like_helical_dom_sf"/>
</dbReference>
<gene>
    <name evidence="6" type="ORF">SRAS04492_LOCUS8307</name>
</gene>
<dbReference type="PANTHER" id="PTHR46321:SF1">
    <property type="entry name" value="KIF-BINDING PROTEIN"/>
    <property type="match status" value="1"/>
</dbReference>
<evidence type="ECO:0000313" key="6">
    <source>
        <dbReference type="EMBL" id="CAE0236500.1"/>
    </source>
</evidence>
<dbReference type="InterPro" id="IPR022083">
    <property type="entry name" value="KBP"/>
</dbReference>
<dbReference type="Gene3D" id="1.25.40.10">
    <property type="entry name" value="Tetratricopeptide repeat domain"/>
    <property type="match status" value="1"/>
</dbReference>
<accession>A0A7S3CST0</accession>
<sequence length="521" mass="60008">MRCALALILYKLGVNFYECEEASEGLGHLKKALELFNTLPDALKLRHLNSVQDLYNHIAIIQSDRDHSQEALDYLEKSEEVYQIVAGHTQGFPVKSMVNNFDRYLLKQSCRAKEGAAGLTSDSGRPESDAKFTFYINQGLDLKQLESKYTTTLFILAQVHSKLNNVDEGIRYCAMTMKRQLSQGQYDLKDWVVNATTLADAFLAREHFCQAEYLLFAAFHVLPEDLGRKKGLRAMVQLQLGRYYQRRLEVGVLLHSRGLEFDKQKVSQRFVEFPELKLNWPELKDVKSLDDAKTLFRLANTMFKKALEHYQLDGFVTEHVQIKQGVSLLYKHLAKLELDLQRCELMHTRRAEMLEFLKSELNPNAYQVRLMEFGAELSEIYGELYEIELRKPRKAAVRLNELAAKSMENAALFTQPVYARPEDADRFDYFPTVLNLELSGASKLTKWITADPRERIAKTKDALDIYLKLQLYVKDYFKFKGISGEAEVEDEQVREQIRIVREMAELLPQKLDKMSAALGGA</sequence>
<dbReference type="PANTHER" id="PTHR46321">
    <property type="entry name" value="KIF1-BINDING PROTEIN"/>
    <property type="match status" value="1"/>
</dbReference>
<proteinExistence type="inferred from homology"/>
<dbReference type="Pfam" id="PF12309">
    <property type="entry name" value="KBP_C"/>
    <property type="match status" value="1"/>
</dbReference>
<evidence type="ECO:0000256" key="1">
    <source>
        <dbReference type="ARBA" id="ARBA00004245"/>
    </source>
</evidence>
<protein>
    <recommendedName>
        <fullName evidence="3">KIF-binding protein</fullName>
    </recommendedName>
</protein>